<name>A0A101M247_PICGL</name>
<gene>
    <name evidence="1" type="ORF">ABT39_MTgene2825</name>
</gene>
<accession>A0A101M247</accession>
<reference evidence="1" key="1">
    <citation type="journal article" date="2015" name="Genome Biol. Evol.">
        <title>Organellar Genomes of White Spruce (Picea glauca): Assembly and Annotation.</title>
        <authorList>
            <person name="Jackman S.D."/>
            <person name="Warren R.L."/>
            <person name="Gibb E.A."/>
            <person name="Vandervalk B.P."/>
            <person name="Mohamadi H."/>
            <person name="Chu J."/>
            <person name="Raymond A."/>
            <person name="Pleasance S."/>
            <person name="Coope R."/>
            <person name="Wildung M.R."/>
            <person name="Ritland C.E."/>
            <person name="Bousquet J."/>
            <person name="Jones S.J."/>
            <person name="Bohlmann J."/>
            <person name="Birol I."/>
        </authorList>
    </citation>
    <scope>NUCLEOTIDE SEQUENCE [LARGE SCALE GENOMIC DNA]</scope>
    <source>
        <tissue evidence="1">Flushing bud</tissue>
    </source>
</reference>
<dbReference type="AlphaFoldDB" id="A0A101M247"/>
<geneLocation type="mitochondrion" evidence="1"/>
<proteinExistence type="predicted"/>
<keyword evidence="1" id="KW-0496">Mitochondrion</keyword>
<organism evidence="1">
    <name type="scientific">Picea glauca</name>
    <name type="common">White spruce</name>
    <name type="synonym">Pinus glauca</name>
    <dbReference type="NCBI Taxonomy" id="3330"/>
    <lineage>
        <taxon>Eukaryota</taxon>
        <taxon>Viridiplantae</taxon>
        <taxon>Streptophyta</taxon>
        <taxon>Embryophyta</taxon>
        <taxon>Tracheophyta</taxon>
        <taxon>Spermatophyta</taxon>
        <taxon>Pinopsida</taxon>
        <taxon>Pinidae</taxon>
        <taxon>Conifers I</taxon>
        <taxon>Pinales</taxon>
        <taxon>Pinaceae</taxon>
        <taxon>Picea</taxon>
    </lineage>
</organism>
<dbReference type="EMBL" id="LKAM01000002">
    <property type="protein sequence ID" value="KUM49600.1"/>
    <property type="molecule type" value="Genomic_DNA"/>
</dbReference>
<evidence type="ECO:0000313" key="1">
    <source>
        <dbReference type="EMBL" id="KUM49600.1"/>
    </source>
</evidence>
<sequence length="38" mass="4790">MSHRDFMALFLWLSLLTWLMHDRMAWLELWLIWDKGIL</sequence>
<comment type="caution">
    <text evidence="1">The sequence shown here is derived from an EMBL/GenBank/DDBJ whole genome shotgun (WGS) entry which is preliminary data.</text>
</comment>
<protein>
    <submittedName>
        <fullName evidence="1">Uncharacterized protein</fullName>
    </submittedName>
</protein>